<keyword evidence="2" id="KW-0472">Membrane</keyword>
<evidence type="ECO:0000256" key="2">
    <source>
        <dbReference type="SAM" id="Phobius"/>
    </source>
</evidence>
<dbReference type="PANTHER" id="PTHR14136:SF17">
    <property type="entry name" value="BTB_POZ DOMAIN-CONTAINING PROTEIN KCTD9"/>
    <property type="match status" value="1"/>
</dbReference>
<gene>
    <name evidence="4" type="ORF">BECKMB1821H_GA0114242_103420</name>
    <name evidence="3" type="ORF">BECKMB1821I_GA0114274_102518</name>
</gene>
<proteinExistence type="predicted"/>
<accession>A0A451BC75</accession>
<dbReference type="AlphaFoldDB" id="A0A451BC75"/>
<dbReference type="Pfam" id="PF00805">
    <property type="entry name" value="Pentapeptide"/>
    <property type="match status" value="2"/>
</dbReference>
<feature type="transmembrane region" description="Helical" evidence="2">
    <location>
        <begin position="48"/>
        <end position="67"/>
    </location>
</feature>
<reference evidence="4" key="1">
    <citation type="submission" date="2019-02" db="EMBL/GenBank/DDBJ databases">
        <authorList>
            <person name="Gruber-Vodicka R. H."/>
            <person name="Seah K. B. B."/>
        </authorList>
    </citation>
    <scope>NUCLEOTIDE SEQUENCE</scope>
    <source>
        <strain evidence="4">BECK_BZ198</strain>
        <strain evidence="3">BECK_BZ199</strain>
    </source>
</reference>
<feature type="compositionally biased region" description="Basic and acidic residues" evidence="1">
    <location>
        <begin position="513"/>
        <end position="526"/>
    </location>
</feature>
<protein>
    <submittedName>
        <fullName evidence="4">Pentapeptide repeat-containing protein</fullName>
    </submittedName>
</protein>
<keyword evidence="2" id="KW-0812">Transmembrane</keyword>
<keyword evidence="2" id="KW-1133">Transmembrane helix</keyword>
<dbReference type="SUPFAM" id="SSF141571">
    <property type="entry name" value="Pentapeptide repeat-like"/>
    <property type="match status" value="1"/>
</dbReference>
<evidence type="ECO:0000313" key="3">
    <source>
        <dbReference type="EMBL" id="VFK31594.1"/>
    </source>
</evidence>
<dbReference type="EMBL" id="CAADGH010000034">
    <property type="protein sequence ID" value="VFK75879.1"/>
    <property type="molecule type" value="Genomic_DNA"/>
</dbReference>
<name>A0A451BC75_9GAMM</name>
<evidence type="ECO:0000256" key="1">
    <source>
        <dbReference type="SAM" id="MobiDB-lite"/>
    </source>
</evidence>
<dbReference type="InterPro" id="IPR001646">
    <property type="entry name" value="5peptide_repeat"/>
</dbReference>
<feature type="transmembrane region" description="Helical" evidence="2">
    <location>
        <begin position="72"/>
        <end position="88"/>
    </location>
</feature>
<feature type="compositionally biased region" description="Polar residues" evidence="1">
    <location>
        <begin position="491"/>
        <end position="503"/>
    </location>
</feature>
<dbReference type="EMBL" id="CAADFQ010000025">
    <property type="protein sequence ID" value="VFK31594.1"/>
    <property type="molecule type" value="Genomic_DNA"/>
</dbReference>
<sequence>MGKTLLGAIVTVSLSVVIGSVAGTLNGFAGFWLAFIIREFFSQSGMELITWTVASAGGMVGILLFFLRRTGLTGIFMATGIIMAMAVAEAGAGAGAGAEAVFFLPALYIAWRIRREDPLFLGVQQFGLWFGSLNGANFRGADLTGARFRGANLKHVRLAGVSNLQRVDFRGAKHLRLAYTKDTLLEQPQVRELLTSGEGAGKSYAGLNLKGAFLAGATLTGVDFIETNLSDADLSGADLDGAWLIRTQLVATDLSGARLTGACIAAWNIDKTTRLQDIHCEYVFLASDQKLRQPDSGQFKPGEFSRLFQEVAETMDFIVESRLELEALQQAIRKLREQGAEGLEIQGVTRKEDAVVVHVTAPPDLERERIHAEALRQKDMEMKLLETKYETKLLGKEERIRDLKDLFGQSLQSQTNIHIEGGKAVTNDRTQTITNSTIIGSTVNQGEIRERINNIVQNIGALPAVDADTDKQLKGLVAQLTDTLKKIPENQDVTETMEPQSAAHTGDSAVSPEIHREHLQTPREKELTRKILEAEDRAKEAKAKYLVEKQQGDALLESLRQSILQIRSASDVK</sequence>
<dbReference type="InterPro" id="IPR051082">
    <property type="entry name" value="Pentapeptide-BTB/POZ_domain"/>
</dbReference>
<dbReference type="PANTHER" id="PTHR14136">
    <property type="entry name" value="BTB_POZ DOMAIN-CONTAINING PROTEIN KCTD9"/>
    <property type="match status" value="1"/>
</dbReference>
<evidence type="ECO:0000313" key="4">
    <source>
        <dbReference type="EMBL" id="VFK75879.1"/>
    </source>
</evidence>
<feature type="region of interest" description="Disordered" evidence="1">
    <location>
        <begin position="491"/>
        <end position="526"/>
    </location>
</feature>
<organism evidence="4">
    <name type="scientific">Candidatus Kentrum sp. MB</name>
    <dbReference type="NCBI Taxonomy" id="2138164"/>
    <lineage>
        <taxon>Bacteria</taxon>
        <taxon>Pseudomonadati</taxon>
        <taxon>Pseudomonadota</taxon>
        <taxon>Gammaproteobacteria</taxon>
        <taxon>Candidatus Kentrum</taxon>
    </lineage>
</organism>
<feature type="transmembrane region" description="Helical" evidence="2">
    <location>
        <begin position="12"/>
        <end position="36"/>
    </location>
</feature>
<dbReference type="Gene3D" id="2.160.20.80">
    <property type="entry name" value="E3 ubiquitin-protein ligase SopA"/>
    <property type="match status" value="2"/>
</dbReference>